<organism evidence="1">
    <name type="scientific">uncultured Dysgonomonas sp</name>
    <dbReference type="NCBI Taxonomy" id="206096"/>
    <lineage>
        <taxon>Bacteria</taxon>
        <taxon>Pseudomonadati</taxon>
        <taxon>Bacteroidota</taxon>
        <taxon>Bacteroidia</taxon>
        <taxon>Bacteroidales</taxon>
        <taxon>Dysgonomonadaceae</taxon>
        <taxon>Dysgonomonas</taxon>
        <taxon>environmental samples</taxon>
    </lineage>
</organism>
<accession>A0A212JBN7</accession>
<dbReference type="RefSeq" id="WP_296948136.1">
    <property type="nucleotide sequence ID" value="NZ_LT599021.1"/>
</dbReference>
<dbReference type="EMBL" id="FLUL01000001">
    <property type="protein sequence ID" value="SBV96840.1"/>
    <property type="molecule type" value="Genomic_DNA"/>
</dbReference>
<dbReference type="Pfam" id="PF14568">
    <property type="entry name" value="SUKH_6"/>
    <property type="match status" value="1"/>
</dbReference>
<name>A0A212JBN7_9BACT</name>
<sequence length="155" mass="18696">MTPAYHKFLELFRANEYKIKHGKKGVVKQEWIDYTEQELGFPLPDSYKWWSQEFEYFKVEDEYVKYVSPPENYNIADVDSILYLYKSQAINNATSQNELTILEEGEGDALYYFLIEPGLKGNEYRVFCRDYMNEDDDFYADDFFKFLEMKIHQMK</sequence>
<dbReference type="InterPro" id="IPR037883">
    <property type="entry name" value="Knr4/Smi1-like_sf"/>
</dbReference>
<dbReference type="Gene3D" id="3.40.1580.10">
    <property type="entry name" value="SMI1/KNR4-like"/>
    <property type="match status" value="1"/>
</dbReference>
<reference evidence="1" key="1">
    <citation type="submission" date="2016-04" db="EMBL/GenBank/DDBJ databases">
        <authorList>
            <person name="Evans L.H."/>
            <person name="Alamgir A."/>
            <person name="Owens N."/>
            <person name="Weber N.D."/>
            <person name="Virtaneva K."/>
            <person name="Barbian K."/>
            <person name="Babar A."/>
            <person name="Rosenke K."/>
        </authorList>
    </citation>
    <scope>NUCLEOTIDE SEQUENCE</scope>
    <source>
        <strain evidence="1">86-2</strain>
    </source>
</reference>
<evidence type="ECO:0008006" key="2">
    <source>
        <dbReference type="Google" id="ProtNLM"/>
    </source>
</evidence>
<dbReference type="SUPFAM" id="SSF160631">
    <property type="entry name" value="SMI1/KNR4-like"/>
    <property type="match status" value="1"/>
</dbReference>
<dbReference type="AlphaFoldDB" id="A0A212JBN7"/>
<protein>
    <recommendedName>
        <fullName evidence="2">Knr4/Smi1-like domain-containing protein</fullName>
    </recommendedName>
</protein>
<evidence type="ECO:0000313" key="1">
    <source>
        <dbReference type="EMBL" id="SBV96840.1"/>
    </source>
</evidence>
<proteinExistence type="predicted"/>
<gene>
    <name evidence="1" type="ORF">KL86DYS2_11166</name>
</gene>